<evidence type="ECO:0000313" key="4">
    <source>
        <dbReference type="Proteomes" id="UP000614350"/>
    </source>
</evidence>
<gene>
    <name evidence="3" type="ORF">HZH66_004727</name>
</gene>
<dbReference type="GO" id="GO:0003700">
    <property type="term" value="F:DNA-binding transcription factor activity"/>
    <property type="evidence" value="ECO:0007669"/>
    <property type="project" value="InterPro"/>
</dbReference>
<keyword evidence="4" id="KW-1185">Reference proteome</keyword>
<dbReference type="GO" id="GO:0005634">
    <property type="term" value="C:nucleus"/>
    <property type="evidence" value="ECO:0007669"/>
    <property type="project" value="UniProtKB-ARBA"/>
</dbReference>
<feature type="domain" description="BZIP" evidence="2">
    <location>
        <begin position="422"/>
        <end position="473"/>
    </location>
</feature>
<feature type="compositionally biased region" description="Basic and acidic residues" evidence="1">
    <location>
        <begin position="410"/>
        <end position="437"/>
    </location>
</feature>
<dbReference type="SUPFAM" id="SSF57959">
    <property type="entry name" value="Leucine zipper domain"/>
    <property type="match status" value="1"/>
</dbReference>
<comment type="caution">
    <text evidence="3">The sequence shown here is derived from an EMBL/GenBank/DDBJ whole genome shotgun (WGS) entry which is preliminary data.</text>
</comment>
<dbReference type="InterPro" id="IPR004827">
    <property type="entry name" value="bZIP"/>
</dbReference>
<dbReference type="Proteomes" id="UP000614350">
    <property type="component" value="Unassembled WGS sequence"/>
</dbReference>
<dbReference type="InterPro" id="IPR046347">
    <property type="entry name" value="bZIP_sf"/>
</dbReference>
<dbReference type="EMBL" id="JACSEA010000004">
    <property type="protein sequence ID" value="KAF7402460.1"/>
    <property type="molecule type" value="Genomic_DNA"/>
</dbReference>
<evidence type="ECO:0000313" key="3">
    <source>
        <dbReference type="EMBL" id="KAF7402460.1"/>
    </source>
</evidence>
<dbReference type="PROSITE" id="PS50217">
    <property type="entry name" value="BZIP"/>
    <property type="match status" value="1"/>
</dbReference>
<evidence type="ECO:0000256" key="1">
    <source>
        <dbReference type="SAM" id="MobiDB-lite"/>
    </source>
</evidence>
<evidence type="ECO:0000259" key="2">
    <source>
        <dbReference type="PROSITE" id="PS50217"/>
    </source>
</evidence>
<dbReference type="AlphaFoldDB" id="A0A834K9L9"/>
<feature type="region of interest" description="Disordered" evidence="1">
    <location>
        <begin position="396"/>
        <end position="447"/>
    </location>
</feature>
<protein>
    <recommendedName>
        <fullName evidence="2">BZIP domain-containing protein</fullName>
    </recommendedName>
</protein>
<dbReference type="Pfam" id="PF07716">
    <property type="entry name" value="bZIP_2"/>
    <property type="match status" value="1"/>
</dbReference>
<proteinExistence type="predicted"/>
<dbReference type="Gene3D" id="1.20.5.170">
    <property type="match status" value="1"/>
</dbReference>
<accession>A0A834K9L9</accession>
<name>A0A834K9L9_VESVU</name>
<reference evidence="3" key="1">
    <citation type="journal article" date="2020" name="G3 (Bethesda)">
        <title>High-Quality Assemblies for Three Invasive Social Wasps from the &lt;i&gt;Vespula&lt;/i&gt; Genus.</title>
        <authorList>
            <person name="Harrop T.W.R."/>
            <person name="Guhlin J."/>
            <person name="McLaughlin G.M."/>
            <person name="Permina E."/>
            <person name="Stockwell P."/>
            <person name="Gilligan J."/>
            <person name="Le Lec M.F."/>
            <person name="Gruber M.A.M."/>
            <person name="Quinn O."/>
            <person name="Lovegrove M."/>
            <person name="Duncan E.J."/>
            <person name="Remnant E.J."/>
            <person name="Van Eeckhoven J."/>
            <person name="Graham B."/>
            <person name="Knapp R.A."/>
            <person name="Langford K.W."/>
            <person name="Kronenberg Z."/>
            <person name="Press M.O."/>
            <person name="Eacker S.M."/>
            <person name="Wilson-Rankin E.E."/>
            <person name="Purcell J."/>
            <person name="Lester P.J."/>
            <person name="Dearden P.K."/>
        </authorList>
    </citation>
    <scope>NUCLEOTIDE SEQUENCE</scope>
    <source>
        <strain evidence="3">Marl-1</strain>
    </source>
</reference>
<dbReference type="CDD" id="cd14813">
    <property type="entry name" value="bZIP_BmCbz-like"/>
    <property type="match status" value="1"/>
</dbReference>
<organism evidence="3 4">
    <name type="scientific">Vespula vulgaris</name>
    <name type="common">Yellow jacket</name>
    <name type="synonym">Wasp</name>
    <dbReference type="NCBI Taxonomy" id="7454"/>
    <lineage>
        <taxon>Eukaryota</taxon>
        <taxon>Metazoa</taxon>
        <taxon>Ecdysozoa</taxon>
        <taxon>Arthropoda</taxon>
        <taxon>Hexapoda</taxon>
        <taxon>Insecta</taxon>
        <taxon>Pterygota</taxon>
        <taxon>Neoptera</taxon>
        <taxon>Endopterygota</taxon>
        <taxon>Hymenoptera</taxon>
        <taxon>Apocrita</taxon>
        <taxon>Aculeata</taxon>
        <taxon>Vespoidea</taxon>
        <taxon>Vespidae</taxon>
        <taxon>Vespinae</taxon>
        <taxon>Vespula</taxon>
    </lineage>
</organism>
<sequence length="535" mass="60161">MKRIKTLVERRGKERQTEMEQEMEAATTFIVSGRALKIPPIFESLTTSNISFEEGGVNNVPKPCSRLPHPSSVSRGVRSRPLEEEVVTHTKVETIPLLSPTMESNLFKETWVFPQIKTKTPAEEDSVTTFPDWEENFQDLSDWCMDPFQTPCDFPIGELVPFKLSGTKYEGKGVSNLGKGVSKNATRGVNEEKGKLTMNSFGNMELSGSKHQPLLPSSNSTFDCKKELDEAEYNGSNTLLKLPKASTSATNSKMSTSDVNIPFHSHQRIGNLDLDDACNNTFESTENNHPETWDMLHTVQTGSDTFDLLSYLCEDEAYSPGGSTSTDTSTIFNSRSPILPTISQNAENAVETEMKVDKVRRITRSTSTVTSSSDTFPISSRRSGRTRTIINNNKVDNKYTNGKREKRKRSAEETASDTRVDTFSYRESREKNNEASRKSRMNKKAKETEMALRAIELEKDNRILKMKVEELEKLTASEKNDKGLLRLAVRKVKDERRLAGNTEGSQEDTSCAYFDSVGKYRCPFKENHDARGLKL</sequence>